<dbReference type="EMBL" id="NIDE01000017">
    <property type="protein sequence ID" value="OWK35701.1"/>
    <property type="molecule type" value="Genomic_DNA"/>
</dbReference>
<organism evidence="2 3">
    <name type="scientific">Fimbriiglobus ruber</name>
    <dbReference type="NCBI Taxonomy" id="1908690"/>
    <lineage>
        <taxon>Bacteria</taxon>
        <taxon>Pseudomonadati</taxon>
        <taxon>Planctomycetota</taxon>
        <taxon>Planctomycetia</taxon>
        <taxon>Gemmatales</taxon>
        <taxon>Gemmataceae</taxon>
        <taxon>Fimbriiglobus</taxon>
    </lineage>
</organism>
<reference evidence="3" key="1">
    <citation type="submission" date="2017-06" db="EMBL/GenBank/DDBJ databases">
        <title>Genome analysis of Fimbriiglobus ruber SP5, the first member of the order Planctomycetales with confirmed chitinolytic capability.</title>
        <authorList>
            <person name="Ravin N.V."/>
            <person name="Rakitin A.L."/>
            <person name="Ivanova A.A."/>
            <person name="Beletsky A.V."/>
            <person name="Kulichevskaya I.S."/>
            <person name="Mardanov A.V."/>
            <person name="Dedysh S.N."/>
        </authorList>
    </citation>
    <scope>NUCLEOTIDE SEQUENCE [LARGE SCALE GENOMIC DNA]</scope>
    <source>
        <strain evidence="3">SP5</strain>
    </source>
</reference>
<dbReference type="AlphaFoldDB" id="A0A225D290"/>
<evidence type="ECO:0000256" key="1">
    <source>
        <dbReference type="SAM" id="MobiDB-lite"/>
    </source>
</evidence>
<gene>
    <name evidence="2" type="ORF">FRUB_08264</name>
</gene>
<name>A0A225D290_9BACT</name>
<protein>
    <submittedName>
        <fullName evidence="2">Uncharacterized protein</fullName>
    </submittedName>
</protein>
<comment type="caution">
    <text evidence="2">The sequence shown here is derived from an EMBL/GenBank/DDBJ whole genome shotgun (WGS) entry which is preliminary data.</text>
</comment>
<sequence length="280" mass="30312">MGKPVEAMKHIVSEGHVGAAEVVKAFKSMTEEGGRFYGMSDKYSKSFAGQVEQLKDGYEILKREFGQALIEELRLPEAIGDLGKFTDRVRGITADVRPAIAMRGDLGRAGVQAGFELGKAFLLLEKVQFDGILHAVPALRDVANSAREVIKDLANFETDPIEVAVLGKVLAAQFTFGLSTIAARIEELAKQVKTEFADPFVAAVKEIRKVAAAVREVIKEAKGRKADVNGKITGGGGILYGPGEGSRLTDEQRKLWKDGKMPYDPKLYAPGVPHEKRTGG</sequence>
<proteinExistence type="predicted"/>
<accession>A0A225D290</accession>
<feature type="region of interest" description="Disordered" evidence="1">
    <location>
        <begin position="259"/>
        <end position="280"/>
    </location>
</feature>
<keyword evidence="3" id="KW-1185">Reference proteome</keyword>
<evidence type="ECO:0000313" key="3">
    <source>
        <dbReference type="Proteomes" id="UP000214646"/>
    </source>
</evidence>
<evidence type="ECO:0000313" key="2">
    <source>
        <dbReference type="EMBL" id="OWK35701.1"/>
    </source>
</evidence>
<dbReference type="Proteomes" id="UP000214646">
    <property type="component" value="Unassembled WGS sequence"/>
</dbReference>